<dbReference type="RefSeq" id="WP_189077734.1">
    <property type="nucleotide sequence ID" value="NZ_BMMX01000001.1"/>
</dbReference>
<accession>A0A8J3BWZ2</accession>
<evidence type="ECO:0008006" key="4">
    <source>
        <dbReference type="Google" id="ProtNLM"/>
    </source>
</evidence>
<dbReference type="Pfam" id="PF02575">
    <property type="entry name" value="YbaB_DNA_bd"/>
    <property type="match status" value="1"/>
</dbReference>
<sequence>MEHTHPEVAELESTLDALLDRVHAETAQVAALQEELQGREITGFAGDGEVVVRLAGTGRFTEVSIDPDATRRYDTETLGSLVLEAVNDGLDRLQEASRAVFGPVLGTTAGG</sequence>
<gene>
    <name evidence="2" type="ORF">GCM10012284_09480</name>
</gene>
<dbReference type="SUPFAM" id="SSF82607">
    <property type="entry name" value="YbaB-like"/>
    <property type="match status" value="1"/>
</dbReference>
<dbReference type="Gene3D" id="3.30.1310.10">
    <property type="entry name" value="Nucleoid-associated protein YbaB-like domain"/>
    <property type="match status" value="1"/>
</dbReference>
<name>A0A8J3BWZ2_9ACTN</name>
<evidence type="ECO:0000313" key="2">
    <source>
        <dbReference type="EMBL" id="GGK77609.1"/>
    </source>
</evidence>
<feature type="coiled-coil region" evidence="1">
    <location>
        <begin position="8"/>
        <end position="35"/>
    </location>
</feature>
<evidence type="ECO:0000313" key="3">
    <source>
        <dbReference type="Proteomes" id="UP000656042"/>
    </source>
</evidence>
<dbReference type="EMBL" id="BMMX01000001">
    <property type="protein sequence ID" value="GGK77609.1"/>
    <property type="molecule type" value="Genomic_DNA"/>
</dbReference>
<dbReference type="AlphaFoldDB" id="A0A8J3BWZ2"/>
<dbReference type="GO" id="GO:0003677">
    <property type="term" value="F:DNA binding"/>
    <property type="evidence" value="ECO:0007669"/>
    <property type="project" value="InterPro"/>
</dbReference>
<reference evidence="2" key="1">
    <citation type="journal article" date="2014" name="Int. J. Syst. Evol. Microbiol.">
        <title>Complete genome sequence of Corynebacterium casei LMG S-19264T (=DSM 44701T), isolated from a smear-ripened cheese.</title>
        <authorList>
            <consortium name="US DOE Joint Genome Institute (JGI-PGF)"/>
            <person name="Walter F."/>
            <person name="Albersmeier A."/>
            <person name="Kalinowski J."/>
            <person name="Ruckert C."/>
        </authorList>
    </citation>
    <scope>NUCLEOTIDE SEQUENCE</scope>
    <source>
        <strain evidence="2">CGMCC 4.7299</strain>
    </source>
</reference>
<protein>
    <recommendedName>
        <fullName evidence="4">Nucleoid-associated protein</fullName>
    </recommendedName>
</protein>
<comment type="caution">
    <text evidence="2">The sequence shown here is derived from an EMBL/GenBank/DDBJ whole genome shotgun (WGS) entry which is preliminary data.</text>
</comment>
<dbReference type="InterPro" id="IPR004401">
    <property type="entry name" value="YbaB/EbfC"/>
</dbReference>
<reference evidence="2" key="2">
    <citation type="submission" date="2020-09" db="EMBL/GenBank/DDBJ databases">
        <authorList>
            <person name="Sun Q."/>
            <person name="Zhou Y."/>
        </authorList>
    </citation>
    <scope>NUCLEOTIDE SEQUENCE</scope>
    <source>
        <strain evidence="2">CGMCC 4.7299</strain>
    </source>
</reference>
<dbReference type="InterPro" id="IPR036894">
    <property type="entry name" value="YbaB-like_sf"/>
</dbReference>
<keyword evidence="3" id="KW-1185">Reference proteome</keyword>
<organism evidence="2 3">
    <name type="scientific">Mangrovihabitans endophyticus</name>
    <dbReference type="NCBI Taxonomy" id="1751298"/>
    <lineage>
        <taxon>Bacteria</taxon>
        <taxon>Bacillati</taxon>
        <taxon>Actinomycetota</taxon>
        <taxon>Actinomycetes</taxon>
        <taxon>Micromonosporales</taxon>
        <taxon>Micromonosporaceae</taxon>
        <taxon>Mangrovihabitans</taxon>
    </lineage>
</organism>
<keyword evidence="1" id="KW-0175">Coiled coil</keyword>
<proteinExistence type="predicted"/>
<dbReference type="Proteomes" id="UP000656042">
    <property type="component" value="Unassembled WGS sequence"/>
</dbReference>
<evidence type="ECO:0000256" key="1">
    <source>
        <dbReference type="SAM" id="Coils"/>
    </source>
</evidence>